<dbReference type="Pfam" id="PF08352">
    <property type="entry name" value="oligo_HPY"/>
    <property type="match status" value="2"/>
</dbReference>
<comment type="similarity">
    <text evidence="2">Belongs to the ABC transporter superfamily.</text>
</comment>
<evidence type="ECO:0000256" key="2">
    <source>
        <dbReference type="ARBA" id="ARBA00005417"/>
    </source>
</evidence>
<dbReference type="RefSeq" id="WP_252160596.1">
    <property type="nucleotide sequence ID" value="NZ_CP098808.1"/>
</dbReference>
<dbReference type="GO" id="GO:0006865">
    <property type="term" value="P:amino acid transport"/>
    <property type="evidence" value="ECO:0007669"/>
    <property type="project" value="UniProtKB-KW"/>
</dbReference>
<feature type="domain" description="ABC transporter" evidence="8">
    <location>
        <begin position="289"/>
        <end position="534"/>
    </location>
</feature>
<dbReference type="InterPro" id="IPR050319">
    <property type="entry name" value="ABC_transp_ATP-bind"/>
</dbReference>
<dbReference type="PANTHER" id="PTHR43776:SF7">
    <property type="entry name" value="D,D-DIPEPTIDE TRANSPORT ATP-BINDING PROTEIN DDPF-RELATED"/>
    <property type="match status" value="1"/>
</dbReference>
<dbReference type="NCBIfam" id="NF007739">
    <property type="entry name" value="PRK10419.1"/>
    <property type="match status" value="2"/>
</dbReference>
<dbReference type="GO" id="GO:0055085">
    <property type="term" value="P:transmembrane transport"/>
    <property type="evidence" value="ECO:0007669"/>
    <property type="project" value="UniProtKB-ARBA"/>
</dbReference>
<dbReference type="PROSITE" id="PS00211">
    <property type="entry name" value="ABC_TRANSPORTER_1"/>
    <property type="match status" value="2"/>
</dbReference>
<dbReference type="Gene3D" id="3.40.50.300">
    <property type="entry name" value="P-loop containing nucleotide triphosphate hydrolases"/>
    <property type="match status" value="2"/>
</dbReference>
<geneLocation type="plasmid" evidence="9 10">
    <name>pA</name>
</geneLocation>
<evidence type="ECO:0000256" key="4">
    <source>
        <dbReference type="ARBA" id="ARBA00022741"/>
    </source>
</evidence>
<dbReference type="NCBIfam" id="NF008453">
    <property type="entry name" value="PRK11308.1"/>
    <property type="match status" value="2"/>
</dbReference>
<dbReference type="InterPro" id="IPR013563">
    <property type="entry name" value="Oligopep_ABC_C"/>
</dbReference>
<evidence type="ECO:0000259" key="8">
    <source>
        <dbReference type="PROSITE" id="PS50893"/>
    </source>
</evidence>
<keyword evidence="6" id="KW-0029">Amino-acid transport</keyword>
<gene>
    <name evidence="9" type="ORF">NE863_23715</name>
</gene>
<dbReference type="InterPro" id="IPR003593">
    <property type="entry name" value="AAA+_ATPase"/>
</dbReference>
<dbReference type="CDD" id="cd03257">
    <property type="entry name" value="ABC_NikE_OppD_transporters"/>
    <property type="match status" value="2"/>
</dbReference>
<feature type="domain" description="ABC transporter" evidence="8">
    <location>
        <begin position="12"/>
        <end position="262"/>
    </location>
</feature>
<keyword evidence="3" id="KW-0813">Transport</keyword>
<dbReference type="GO" id="GO:0015833">
    <property type="term" value="P:peptide transport"/>
    <property type="evidence" value="ECO:0007669"/>
    <property type="project" value="InterPro"/>
</dbReference>
<evidence type="ECO:0000313" key="9">
    <source>
        <dbReference type="EMBL" id="USJ25502.1"/>
    </source>
</evidence>
<dbReference type="Pfam" id="PF00005">
    <property type="entry name" value="ABC_tran"/>
    <property type="match status" value="2"/>
</dbReference>
<comment type="subcellular location">
    <subcellularLocation>
        <location evidence="1">Cell inner membrane</location>
        <topology evidence="1">Peripheral membrane protein</topology>
    </subcellularLocation>
</comment>
<evidence type="ECO:0000313" key="10">
    <source>
        <dbReference type="Proteomes" id="UP001055460"/>
    </source>
</evidence>
<dbReference type="GO" id="GO:0005524">
    <property type="term" value="F:ATP binding"/>
    <property type="evidence" value="ECO:0007669"/>
    <property type="project" value="UniProtKB-KW"/>
</dbReference>
<dbReference type="GO" id="GO:0016887">
    <property type="term" value="F:ATP hydrolysis activity"/>
    <property type="evidence" value="ECO:0007669"/>
    <property type="project" value="InterPro"/>
</dbReference>
<dbReference type="SUPFAM" id="SSF52540">
    <property type="entry name" value="P-loop containing nucleoside triphosphate hydrolases"/>
    <property type="match status" value="2"/>
</dbReference>
<dbReference type="PROSITE" id="PS50893">
    <property type="entry name" value="ABC_TRANSPORTER_2"/>
    <property type="match status" value="2"/>
</dbReference>
<evidence type="ECO:0000256" key="5">
    <source>
        <dbReference type="ARBA" id="ARBA00022840"/>
    </source>
</evidence>
<keyword evidence="9" id="KW-0614">Plasmid</keyword>
<organism evidence="9 10">
    <name type="scientific">Ensifer adhaerens</name>
    <name type="common">Sinorhizobium morelense</name>
    <dbReference type="NCBI Taxonomy" id="106592"/>
    <lineage>
        <taxon>Bacteria</taxon>
        <taxon>Pseudomonadati</taxon>
        <taxon>Pseudomonadota</taxon>
        <taxon>Alphaproteobacteria</taxon>
        <taxon>Hyphomicrobiales</taxon>
        <taxon>Rhizobiaceae</taxon>
        <taxon>Sinorhizobium/Ensifer group</taxon>
        <taxon>Ensifer</taxon>
    </lineage>
</organism>
<dbReference type="PANTHER" id="PTHR43776">
    <property type="entry name" value="TRANSPORT ATP-BINDING PROTEIN"/>
    <property type="match status" value="1"/>
</dbReference>
<proteinExistence type="inferred from homology"/>
<name>A0A9Q8YAP5_ENSAD</name>
<keyword evidence="5 9" id="KW-0067">ATP-binding</keyword>
<sequence length="546" mass="58916">MTVIPGPFPPVLEVEDLCIAYADSSGERRAVHDVSFRINPGEVVALVGESGSGKTTTAQSIIGLLAANGRVERGTIKLNGTDIARWTDRQLDTVRGARISLVPQDPGSSLNPVKTIGSQLGEMFRIHGALRSDEIEARVLSLLARVGLSEPALRARQYPHELSGGMRQRVLIAIAIALKPQLIIADEPTSALDVTVQKRILDLIDELRTEYGTAVLLVTHDLGVAADRADRIVVLQGGRIQEQGATGAVMAAPRSPYTKQLLSDAPSFTAPPRLATVRPPVAEAPDDIVLVEGLVREFVRKDGGSPLRAVDDLSFRVRRGTTHAIVGESGSGKTTTIRNIVGFDRPTAGRIEIDGTNVSGLTGEGLRQFRRKVQLVYQNPYGSLDPRQSVLQIVTEPLTNYPGLLRSDREEKARAILGRVGLPEDAFARRPHALSGGQRQRAAIARALVLDPQLVVLDEAVSALDVSVQARILELLDELQGDLGLTYLFVSHDLAVVRQISDTVSVLKDGRLVDGGTVSDVFENPRSDYTRELINAIPGRNRRAAA</sequence>
<dbReference type="InterPro" id="IPR003439">
    <property type="entry name" value="ABC_transporter-like_ATP-bd"/>
</dbReference>
<evidence type="ECO:0000256" key="3">
    <source>
        <dbReference type="ARBA" id="ARBA00022448"/>
    </source>
</evidence>
<dbReference type="FunFam" id="3.40.50.300:FF:000016">
    <property type="entry name" value="Oligopeptide ABC transporter ATP-binding component"/>
    <property type="match status" value="1"/>
</dbReference>
<evidence type="ECO:0000256" key="6">
    <source>
        <dbReference type="ARBA" id="ARBA00022970"/>
    </source>
</evidence>
<protein>
    <submittedName>
        <fullName evidence="9">ABC transporter ATP-binding protein</fullName>
    </submittedName>
</protein>
<reference evidence="9" key="1">
    <citation type="submission" date="2022-06" db="EMBL/GenBank/DDBJ databases">
        <title>Physiological and biochemical characterization and genomic elucidation of a strain of the genus Ensifer adhaerens M8 that combines arsenic oxidation and chromium reduction.</title>
        <authorList>
            <person name="Li X."/>
            <person name="Yu c."/>
        </authorList>
    </citation>
    <scope>NUCLEOTIDE SEQUENCE</scope>
    <source>
        <strain evidence="9">M8</strain>
        <plasmid evidence="9">pA</plasmid>
    </source>
</reference>
<accession>A0A9Q8YAP5</accession>
<comment type="function">
    <text evidence="7">Probably part of a binding-protein-dependent transport system y4tOPQRS for a peptide. Probably responsible for energy coupling to the transport system.</text>
</comment>
<dbReference type="EMBL" id="CP098808">
    <property type="protein sequence ID" value="USJ25502.1"/>
    <property type="molecule type" value="Genomic_DNA"/>
</dbReference>
<evidence type="ECO:0000256" key="7">
    <source>
        <dbReference type="ARBA" id="ARBA00053953"/>
    </source>
</evidence>
<dbReference type="SMART" id="SM00382">
    <property type="entry name" value="AAA"/>
    <property type="match status" value="2"/>
</dbReference>
<dbReference type="InterPro" id="IPR027417">
    <property type="entry name" value="P-loop_NTPase"/>
</dbReference>
<evidence type="ECO:0000256" key="1">
    <source>
        <dbReference type="ARBA" id="ARBA00004417"/>
    </source>
</evidence>
<dbReference type="AlphaFoldDB" id="A0A9Q8YAP5"/>
<keyword evidence="4" id="KW-0547">Nucleotide-binding</keyword>
<dbReference type="GO" id="GO:0005886">
    <property type="term" value="C:plasma membrane"/>
    <property type="evidence" value="ECO:0007669"/>
    <property type="project" value="UniProtKB-SubCell"/>
</dbReference>
<dbReference type="Proteomes" id="UP001055460">
    <property type="component" value="Plasmid pA"/>
</dbReference>
<dbReference type="InterPro" id="IPR017871">
    <property type="entry name" value="ABC_transporter-like_CS"/>
</dbReference>